<reference evidence="3" key="1">
    <citation type="submission" date="2013-09" db="EMBL/GenBank/DDBJ databases">
        <title>The Genome Sequence of Anopheles culicifacies species A.</title>
        <authorList>
            <consortium name="The Broad Institute Genomics Platform"/>
            <person name="Neafsey D.E."/>
            <person name="Besansky N."/>
            <person name="Howell P."/>
            <person name="Walton C."/>
            <person name="Young S.K."/>
            <person name="Zeng Q."/>
            <person name="Gargeya S."/>
            <person name="Fitzgerald M."/>
            <person name="Haas B."/>
            <person name="Abouelleil A."/>
            <person name="Allen A.W."/>
            <person name="Alvarado L."/>
            <person name="Arachchi H.M."/>
            <person name="Berlin A.M."/>
            <person name="Chapman S.B."/>
            <person name="Gainer-Dewar J."/>
            <person name="Goldberg J."/>
            <person name="Griggs A."/>
            <person name="Gujja S."/>
            <person name="Hansen M."/>
            <person name="Howarth C."/>
            <person name="Imamovic A."/>
            <person name="Ireland A."/>
            <person name="Larimer J."/>
            <person name="McCowan C."/>
            <person name="Murphy C."/>
            <person name="Pearson M."/>
            <person name="Poon T.W."/>
            <person name="Priest M."/>
            <person name="Roberts A."/>
            <person name="Saif S."/>
            <person name="Shea T."/>
            <person name="Sisk P."/>
            <person name="Sykes S."/>
            <person name="Wortman J."/>
            <person name="Nusbaum C."/>
            <person name="Birren B."/>
        </authorList>
    </citation>
    <scope>NUCLEOTIDE SEQUENCE [LARGE SCALE GENOMIC DNA]</scope>
    <source>
        <strain evidence="3">A-37</strain>
    </source>
</reference>
<evidence type="ECO:0000313" key="2">
    <source>
        <dbReference type="EnsemblMetazoa" id="ACUA008800-PA"/>
    </source>
</evidence>
<protein>
    <submittedName>
        <fullName evidence="2">Uncharacterized protein</fullName>
    </submittedName>
</protein>
<keyword evidence="3" id="KW-1185">Reference proteome</keyword>
<organism evidence="2 3">
    <name type="scientific">Anopheles culicifacies</name>
    <dbReference type="NCBI Taxonomy" id="139723"/>
    <lineage>
        <taxon>Eukaryota</taxon>
        <taxon>Metazoa</taxon>
        <taxon>Ecdysozoa</taxon>
        <taxon>Arthropoda</taxon>
        <taxon>Hexapoda</taxon>
        <taxon>Insecta</taxon>
        <taxon>Pterygota</taxon>
        <taxon>Neoptera</taxon>
        <taxon>Endopterygota</taxon>
        <taxon>Diptera</taxon>
        <taxon>Nematocera</taxon>
        <taxon>Culicoidea</taxon>
        <taxon>Culicidae</taxon>
        <taxon>Anophelinae</taxon>
        <taxon>Anopheles</taxon>
        <taxon>culicifacies species complex</taxon>
    </lineage>
</organism>
<dbReference type="AlphaFoldDB" id="A0A182M3U8"/>
<dbReference type="VEuPathDB" id="VectorBase:ACUA008800"/>
<feature type="compositionally biased region" description="Low complexity" evidence="1">
    <location>
        <begin position="226"/>
        <end position="244"/>
    </location>
</feature>
<feature type="compositionally biased region" description="Pro residues" evidence="1">
    <location>
        <begin position="328"/>
        <end position="343"/>
    </location>
</feature>
<feature type="compositionally biased region" description="Pro residues" evidence="1">
    <location>
        <begin position="277"/>
        <end position="293"/>
    </location>
</feature>
<name>A0A182M3U8_9DIPT</name>
<reference evidence="2" key="2">
    <citation type="submission" date="2020-05" db="UniProtKB">
        <authorList>
            <consortium name="EnsemblMetazoa"/>
        </authorList>
    </citation>
    <scope>IDENTIFICATION</scope>
    <source>
        <strain evidence="2">A-37</strain>
    </source>
</reference>
<feature type="compositionally biased region" description="Pro residues" evidence="1">
    <location>
        <begin position="353"/>
        <end position="386"/>
    </location>
</feature>
<dbReference type="EnsemblMetazoa" id="ACUA008800-RA">
    <property type="protein sequence ID" value="ACUA008800-PA"/>
    <property type="gene ID" value="ACUA008800"/>
</dbReference>
<evidence type="ECO:0000256" key="1">
    <source>
        <dbReference type="SAM" id="MobiDB-lite"/>
    </source>
</evidence>
<feature type="region of interest" description="Disordered" evidence="1">
    <location>
        <begin position="182"/>
        <end position="400"/>
    </location>
</feature>
<evidence type="ECO:0000313" key="3">
    <source>
        <dbReference type="Proteomes" id="UP000075883"/>
    </source>
</evidence>
<dbReference type="PANTHER" id="PTHR11257:SF9">
    <property type="entry name" value="CHEMOSENSORY PROTEIN 13"/>
    <property type="match status" value="1"/>
</dbReference>
<accession>A0A182M3U8</accession>
<dbReference type="EMBL" id="AXCM01008114">
    <property type="status" value="NOT_ANNOTATED_CDS"/>
    <property type="molecule type" value="Genomic_DNA"/>
</dbReference>
<feature type="compositionally biased region" description="Low complexity" evidence="1">
    <location>
        <begin position="182"/>
        <end position="217"/>
    </location>
</feature>
<sequence>MKYPRTNWEKPVSRGLPQQRSTDTVLNTVAQSLQYGTTTPPFGTMRLEEVLTVPLWLEAQLAQQNSPARPQGSSVSFVPAVTLSSTMFNTPRPVVEGAGNQNFVPAGTAGQPSLASVYDGLTATTGRVLAARRPTMDNVFDELPTAPPPVVVNRFGDDDANGRPSIAPVPAVPVVPITTTTTQRPTTTTVRQTRPATRQTTTRNTQRTTTRFITRVPQTPPPTRPPTTTTTTRTSTILQQRPLFPQQPQPSPAQQQPILPQAPPPQTYPTIVYERPQAPPRVSLPPPPPPPQTYPTIVYERPQAPPRASPPPPPPPQTYPTIVYERPQAPPRASPPPPPPPQTYPTIVYERPQAPPRASPPPPPQALPPTAPARPFYVPPEPPRTPPTQDGVQTTPDSIIDHFFVPPSQAANPSLQPSPIVGLWNQLGTKIADTADAIAGMLKKTVDVLVTSHIQSHQRALRRI</sequence>
<dbReference type="Proteomes" id="UP000075883">
    <property type="component" value="Unassembled WGS sequence"/>
</dbReference>
<dbReference type="InterPro" id="IPR005055">
    <property type="entry name" value="A10/PebIII"/>
</dbReference>
<feature type="compositionally biased region" description="Pro residues" evidence="1">
    <location>
        <begin position="303"/>
        <end position="318"/>
    </location>
</feature>
<dbReference type="PANTHER" id="PTHR11257">
    <property type="entry name" value="CHEMOSENSORY PROTEIN-RELATED"/>
    <property type="match status" value="1"/>
</dbReference>
<feature type="region of interest" description="Disordered" evidence="1">
    <location>
        <begin position="1"/>
        <end position="21"/>
    </location>
</feature>
<proteinExistence type="predicted"/>
<dbReference type="STRING" id="139723.A0A182M3U8"/>
<dbReference type="PRINTS" id="PR01217">
    <property type="entry name" value="PRICHEXTENSN"/>
</dbReference>